<feature type="region of interest" description="Disordered" evidence="1">
    <location>
        <begin position="655"/>
        <end position="688"/>
    </location>
</feature>
<gene>
    <name evidence="2" type="ORF">ElyMa_004820100</name>
</gene>
<feature type="region of interest" description="Disordered" evidence="1">
    <location>
        <begin position="133"/>
        <end position="224"/>
    </location>
</feature>
<keyword evidence="3" id="KW-1185">Reference proteome</keyword>
<dbReference type="AlphaFoldDB" id="A0AAV4IM00"/>
<organism evidence="2 3">
    <name type="scientific">Elysia marginata</name>
    <dbReference type="NCBI Taxonomy" id="1093978"/>
    <lineage>
        <taxon>Eukaryota</taxon>
        <taxon>Metazoa</taxon>
        <taxon>Spiralia</taxon>
        <taxon>Lophotrochozoa</taxon>
        <taxon>Mollusca</taxon>
        <taxon>Gastropoda</taxon>
        <taxon>Heterobranchia</taxon>
        <taxon>Euthyneura</taxon>
        <taxon>Panpulmonata</taxon>
        <taxon>Sacoglossa</taxon>
        <taxon>Placobranchoidea</taxon>
        <taxon>Plakobranchidae</taxon>
        <taxon>Elysia</taxon>
    </lineage>
</organism>
<reference evidence="2 3" key="1">
    <citation type="journal article" date="2021" name="Elife">
        <title>Chloroplast acquisition without the gene transfer in kleptoplastic sea slugs, Plakobranchus ocellatus.</title>
        <authorList>
            <person name="Maeda T."/>
            <person name="Takahashi S."/>
            <person name="Yoshida T."/>
            <person name="Shimamura S."/>
            <person name="Takaki Y."/>
            <person name="Nagai Y."/>
            <person name="Toyoda A."/>
            <person name="Suzuki Y."/>
            <person name="Arimoto A."/>
            <person name="Ishii H."/>
            <person name="Satoh N."/>
            <person name="Nishiyama T."/>
            <person name="Hasebe M."/>
            <person name="Maruyama T."/>
            <person name="Minagawa J."/>
            <person name="Obokata J."/>
            <person name="Shigenobu S."/>
        </authorList>
    </citation>
    <scope>NUCLEOTIDE SEQUENCE [LARGE SCALE GENOMIC DNA]</scope>
</reference>
<evidence type="ECO:0000313" key="3">
    <source>
        <dbReference type="Proteomes" id="UP000762676"/>
    </source>
</evidence>
<sequence length="688" mass="74827">MYEGIKKAFGPNIIKAAPLKSTSGEIIKDCSNQMERWAENYQELFRENFVSDKAIQYTRPLTGMEELDARTAIDKLRKAINLLSCGKARGSNGIPTELGRNSIQLHVTGSGKADQEKFIESYAQALLRAKQYERRLGHSKPRSRRKKGSQHHKSRRNRLVQGVVDEEHGENGSDEEGGHERGKDKKEKEAKSDTKVKEEAVPTNGSKTAAMPTANTNPKATGKEPLVAADKLVEEEKMGDEGQASAAVAEVTNQDKSAAGEPNRITPPPSPPPAPKFDVIGLLEKGHSLSKVQARTAFAMYLIRVQQRLLSDCGGALRQEDIDALNEQMDLVLRFLKRAAINLTQAFRVVVPSKKLPLGDRRRILAKQLGDFVHIYNKETDHLKAVKVRVKMENKKAKRSDSSEGLDETKLDQFVYTAAEGELEEVLTTYTKINKSAAIFLGGEPKPGANTLSEAKREMLTRRRENPDITGGTVPVGGTMAGEDGARTKLAPTGSMNNNNIFFYSHSSSALDLRSNGGVEAGGVACRPGSASQHHQPPHLHSPAHTYSQAVSIYTQRLGRPRSASSSGGNSRATDTYNEKAIQDALQRLALRQQARQYSSINGSNVLHHELGGAGGGPGNLHSKPPLAAMMRPASSGGRRDTYFHSNHAPLAMSIAGQSIGGPHPHSNLPGQSYGRPGSQGDFHKVLH</sequence>
<dbReference type="Proteomes" id="UP000762676">
    <property type="component" value="Unassembled WGS sequence"/>
</dbReference>
<comment type="caution">
    <text evidence="2">The sequence shown here is derived from an EMBL/GenBank/DDBJ whole genome shotgun (WGS) entry which is preliminary data.</text>
</comment>
<evidence type="ECO:0000256" key="1">
    <source>
        <dbReference type="SAM" id="MobiDB-lite"/>
    </source>
</evidence>
<dbReference type="EMBL" id="BMAT01009641">
    <property type="protein sequence ID" value="GFS10858.1"/>
    <property type="molecule type" value="Genomic_DNA"/>
</dbReference>
<proteinExistence type="predicted"/>
<evidence type="ECO:0000313" key="2">
    <source>
        <dbReference type="EMBL" id="GFS10858.1"/>
    </source>
</evidence>
<name>A0AAV4IM00_9GAST</name>
<feature type="compositionally biased region" description="Basic residues" evidence="1">
    <location>
        <begin position="137"/>
        <end position="158"/>
    </location>
</feature>
<feature type="compositionally biased region" description="Basic and acidic residues" evidence="1">
    <location>
        <begin position="165"/>
        <end position="200"/>
    </location>
</feature>
<feature type="compositionally biased region" description="Polar residues" evidence="1">
    <location>
        <begin position="203"/>
        <end position="219"/>
    </location>
</feature>
<protein>
    <submittedName>
        <fullName evidence="2">Tubulin polyglutamylase TTLL5</fullName>
    </submittedName>
</protein>
<accession>A0AAV4IM00</accession>